<evidence type="ECO:0000313" key="2">
    <source>
        <dbReference type="EMBL" id="PVH92011.1"/>
    </source>
</evidence>
<name>A0A2V1D1X7_9PLEO</name>
<protein>
    <submittedName>
        <fullName evidence="2">Uncharacterized protein</fullName>
    </submittedName>
</protein>
<accession>A0A2V1D1X7</accession>
<organism evidence="2 3">
    <name type="scientific">Periconia macrospinosa</name>
    <dbReference type="NCBI Taxonomy" id="97972"/>
    <lineage>
        <taxon>Eukaryota</taxon>
        <taxon>Fungi</taxon>
        <taxon>Dikarya</taxon>
        <taxon>Ascomycota</taxon>
        <taxon>Pezizomycotina</taxon>
        <taxon>Dothideomycetes</taxon>
        <taxon>Pleosporomycetidae</taxon>
        <taxon>Pleosporales</taxon>
        <taxon>Massarineae</taxon>
        <taxon>Periconiaceae</taxon>
        <taxon>Periconia</taxon>
    </lineage>
</organism>
<sequence>MLIAARMAQTKYRDEAASREACKEQIGGLRDASGRTRDEAPNTAKQPPAGTRLELHGASESSESMLRQFWGDSRATSAASCNCCTPTLISSSKASWPSSGTGFKFWCAGDSAASTERQRCLSGMTLGKSKLPLKSALNAKARRDDHSKREVY</sequence>
<feature type="region of interest" description="Disordered" evidence="1">
    <location>
        <begin position="22"/>
        <end position="52"/>
    </location>
</feature>
<proteinExistence type="predicted"/>
<dbReference type="Proteomes" id="UP000244855">
    <property type="component" value="Unassembled WGS sequence"/>
</dbReference>
<evidence type="ECO:0000313" key="3">
    <source>
        <dbReference type="Proteomes" id="UP000244855"/>
    </source>
</evidence>
<dbReference type="AlphaFoldDB" id="A0A2V1D1X7"/>
<feature type="compositionally biased region" description="Basic and acidic residues" evidence="1">
    <location>
        <begin position="141"/>
        <end position="152"/>
    </location>
</feature>
<dbReference type="EMBL" id="KZ805738">
    <property type="protein sequence ID" value="PVH92011.1"/>
    <property type="molecule type" value="Genomic_DNA"/>
</dbReference>
<feature type="region of interest" description="Disordered" evidence="1">
    <location>
        <begin position="133"/>
        <end position="152"/>
    </location>
</feature>
<keyword evidence="3" id="KW-1185">Reference proteome</keyword>
<reference evidence="2 3" key="1">
    <citation type="journal article" date="2018" name="Sci. Rep.">
        <title>Comparative genomics provides insights into the lifestyle and reveals functional heterogeneity of dark septate endophytic fungi.</title>
        <authorList>
            <person name="Knapp D.G."/>
            <person name="Nemeth J.B."/>
            <person name="Barry K."/>
            <person name="Hainaut M."/>
            <person name="Henrissat B."/>
            <person name="Johnson J."/>
            <person name="Kuo A."/>
            <person name="Lim J.H.P."/>
            <person name="Lipzen A."/>
            <person name="Nolan M."/>
            <person name="Ohm R.A."/>
            <person name="Tamas L."/>
            <person name="Grigoriev I.V."/>
            <person name="Spatafora J.W."/>
            <person name="Nagy L.G."/>
            <person name="Kovacs G.M."/>
        </authorList>
    </citation>
    <scope>NUCLEOTIDE SEQUENCE [LARGE SCALE GENOMIC DNA]</scope>
    <source>
        <strain evidence="2 3">DSE2036</strain>
    </source>
</reference>
<gene>
    <name evidence="2" type="ORF">DM02DRAFT_635706</name>
</gene>
<evidence type="ECO:0000256" key="1">
    <source>
        <dbReference type="SAM" id="MobiDB-lite"/>
    </source>
</evidence>